<dbReference type="EMBL" id="AP023213">
    <property type="protein sequence ID" value="BCG48701.1"/>
    <property type="molecule type" value="Genomic_DNA"/>
</dbReference>
<protein>
    <recommendedName>
        <fullName evidence="1">diguanylate cyclase</fullName>
        <ecNumber evidence="1">2.7.7.65</ecNumber>
    </recommendedName>
</protein>
<sequence>MIEKKEWVSADTMARYAGHDRVLGVITWLLVALVLLDISLLHVDHKTPVVVLFCSLGLVLYKAAARFLLRQGETKILLDLILLLLYAVAISWFTGKTSSPFISVLYLILMATSLTLGRGITFIMTGLTIALYTLLAAFDSPSFWYDIGGHVIKVFPFILIAHLGALLRGEAESARAEVERLSLTDDLTQLNNMRSFEALALQQEKISKRYGTPFSICMLDADNLKQINDRHGHLAGTELIKWTARIIASNIRESDVAARFGGDEFIIMFAGQEQQKIVGAVERIVRAMSTTPFSFEGELVQGTLSAGVASFPCDGEDLRTVVKKADQAMYRSKRLGKDRVSLFDDEEGETVPLELQVRGEKLRGSVPQLDGQRPPIHLGECDLPG</sequence>
<dbReference type="CDD" id="cd01949">
    <property type="entry name" value="GGDEF"/>
    <property type="match status" value="1"/>
</dbReference>
<dbReference type="EC" id="2.7.7.65" evidence="1"/>
<dbReference type="NCBIfam" id="TIGR00254">
    <property type="entry name" value="GGDEF"/>
    <property type="match status" value="1"/>
</dbReference>
<accession>A0A6S6MAY6</accession>
<reference evidence="6 7" key="1">
    <citation type="submission" date="2020-06" db="EMBL/GenBank/DDBJ databases">
        <title>Interaction of electrochemicaly active bacteria, Geobacter bremensis R4 on different carbon anode.</title>
        <authorList>
            <person name="Meng L."/>
            <person name="Yoshida N."/>
        </authorList>
    </citation>
    <scope>NUCLEOTIDE SEQUENCE [LARGE SCALE GENOMIC DNA]</scope>
    <source>
        <strain evidence="6 7">R4</strain>
    </source>
</reference>
<dbReference type="KEGG" id="gbn:GEOBRER4_34510"/>
<dbReference type="InterPro" id="IPR029787">
    <property type="entry name" value="Nucleotide_cyclase"/>
</dbReference>
<dbReference type="AlphaFoldDB" id="A0A6S6MAY6"/>
<evidence type="ECO:0000259" key="5">
    <source>
        <dbReference type="PROSITE" id="PS50887"/>
    </source>
</evidence>
<evidence type="ECO:0000256" key="3">
    <source>
        <dbReference type="SAM" id="MobiDB-lite"/>
    </source>
</evidence>
<feature type="region of interest" description="Disordered" evidence="3">
    <location>
        <begin position="364"/>
        <end position="385"/>
    </location>
</feature>
<dbReference type="SMART" id="SM00267">
    <property type="entry name" value="GGDEF"/>
    <property type="match status" value="1"/>
</dbReference>
<evidence type="ECO:0000256" key="4">
    <source>
        <dbReference type="SAM" id="Phobius"/>
    </source>
</evidence>
<dbReference type="GO" id="GO:0052621">
    <property type="term" value="F:diguanylate cyclase activity"/>
    <property type="evidence" value="ECO:0007669"/>
    <property type="project" value="UniProtKB-EC"/>
</dbReference>
<keyword evidence="7" id="KW-1185">Reference proteome</keyword>
<dbReference type="Gene3D" id="3.30.70.270">
    <property type="match status" value="1"/>
</dbReference>
<evidence type="ECO:0000313" key="7">
    <source>
        <dbReference type="Proteomes" id="UP000515472"/>
    </source>
</evidence>
<dbReference type="SUPFAM" id="SSF55073">
    <property type="entry name" value="Nucleotide cyclase"/>
    <property type="match status" value="1"/>
</dbReference>
<dbReference type="RefSeq" id="WP_185243346.1">
    <property type="nucleotide sequence ID" value="NZ_AP023213.1"/>
</dbReference>
<keyword evidence="4" id="KW-0472">Membrane</keyword>
<keyword evidence="4" id="KW-1133">Transmembrane helix</keyword>
<dbReference type="FunFam" id="3.30.70.270:FF:000001">
    <property type="entry name" value="Diguanylate cyclase domain protein"/>
    <property type="match status" value="1"/>
</dbReference>
<keyword evidence="4" id="KW-0812">Transmembrane</keyword>
<organism evidence="6 7">
    <name type="scientific">Citrifermentans bremense</name>
    <dbReference type="NCBI Taxonomy" id="60035"/>
    <lineage>
        <taxon>Bacteria</taxon>
        <taxon>Pseudomonadati</taxon>
        <taxon>Thermodesulfobacteriota</taxon>
        <taxon>Desulfuromonadia</taxon>
        <taxon>Geobacterales</taxon>
        <taxon>Geobacteraceae</taxon>
        <taxon>Citrifermentans</taxon>
    </lineage>
</organism>
<feature type="transmembrane region" description="Helical" evidence="4">
    <location>
        <begin position="150"/>
        <end position="167"/>
    </location>
</feature>
<feature type="transmembrane region" description="Helical" evidence="4">
    <location>
        <begin position="21"/>
        <end position="43"/>
    </location>
</feature>
<dbReference type="PROSITE" id="PS50887">
    <property type="entry name" value="GGDEF"/>
    <property type="match status" value="1"/>
</dbReference>
<dbReference type="InterPro" id="IPR043128">
    <property type="entry name" value="Rev_trsase/Diguanyl_cyclase"/>
</dbReference>
<proteinExistence type="predicted"/>
<evidence type="ECO:0000313" key="6">
    <source>
        <dbReference type="EMBL" id="BCG48701.1"/>
    </source>
</evidence>
<dbReference type="PANTHER" id="PTHR45138">
    <property type="entry name" value="REGULATORY COMPONENTS OF SENSORY TRANSDUCTION SYSTEM"/>
    <property type="match status" value="1"/>
</dbReference>
<feature type="transmembrane region" description="Helical" evidence="4">
    <location>
        <begin position="49"/>
        <end position="69"/>
    </location>
</feature>
<name>A0A6S6MAY6_9BACT</name>
<evidence type="ECO:0000256" key="2">
    <source>
        <dbReference type="ARBA" id="ARBA00034247"/>
    </source>
</evidence>
<dbReference type="InterPro" id="IPR050469">
    <property type="entry name" value="Diguanylate_Cyclase"/>
</dbReference>
<dbReference type="InterPro" id="IPR000160">
    <property type="entry name" value="GGDEF_dom"/>
</dbReference>
<comment type="catalytic activity">
    <reaction evidence="2">
        <text>2 GTP = 3',3'-c-di-GMP + 2 diphosphate</text>
        <dbReference type="Rhea" id="RHEA:24898"/>
        <dbReference type="ChEBI" id="CHEBI:33019"/>
        <dbReference type="ChEBI" id="CHEBI:37565"/>
        <dbReference type="ChEBI" id="CHEBI:58805"/>
        <dbReference type="EC" id="2.7.7.65"/>
    </reaction>
</comment>
<feature type="domain" description="GGDEF" evidence="5">
    <location>
        <begin position="212"/>
        <end position="345"/>
    </location>
</feature>
<gene>
    <name evidence="6" type="ORF">GEOBRER4_34510</name>
</gene>
<feature type="transmembrane region" description="Helical" evidence="4">
    <location>
        <begin position="121"/>
        <end position="138"/>
    </location>
</feature>
<dbReference type="Proteomes" id="UP000515472">
    <property type="component" value="Chromosome"/>
</dbReference>
<evidence type="ECO:0000256" key="1">
    <source>
        <dbReference type="ARBA" id="ARBA00012528"/>
    </source>
</evidence>
<feature type="transmembrane region" description="Helical" evidence="4">
    <location>
        <begin position="76"/>
        <end position="93"/>
    </location>
</feature>
<dbReference type="PANTHER" id="PTHR45138:SF9">
    <property type="entry name" value="DIGUANYLATE CYCLASE DGCM-RELATED"/>
    <property type="match status" value="1"/>
</dbReference>
<dbReference type="Pfam" id="PF00990">
    <property type="entry name" value="GGDEF"/>
    <property type="match status" value="1"/>
</dbReference>